<reference evidence="3 4" key="1">
    <citation type="submission" date="2016-10" db="EMBL/GenBank/DDBJ databases">
        <authorList>
            <person name="Cai Z."/>
        </authorList>
    </citation>
    <scope>NUCLEOTIDE SEQUENCE [LARGE SCALE GENOMIC DNA]</scope>
</reference>
<feature type="compositionally biased region" description="Acidic residues" evidence="2">
    <location>
        <begin position="410"/>
        <end position="423"/>
    </location>
</feature>
<dbReference type="SUPFAM" id="SSF81383">
    <property type="entry name" value="F-box domain"/>
    <property type="match status" value="1"/>
</dbReference>
<comment type="subcellular location">
    <subcellularLocation>
        <location evidence="1">Cytoplasm</location>
        <location evidence="1">Cytoskeleton</location>
        <location evidence="1">Cilium axoneme</location>
    </subcellularLocation>
</comment>
<evidence type="ECO:0000256" key="2">
    <source>
        <dbReference type="SAM" id="MobiDB-lite"/>
    </source>
</evidence>
<evidence type="ECO:0000313" key="4">
    <source>
        <dbReference type="Proteomes" id="UP000256970"/>
    </source>
</evidence>
<organism evidence="3 4">
    <name type="scientific">Tetradesmus obliquus</name>
    <name type="common">Green alga</name>
    <name type="synonym">Acutodesmus obliquus</name>
    <dbReference type="NCBI Taxonomy" id="3088"/>
    <lineage>
        <taxon>Eukaryota</taxon>
        <taxon>Viridiplantae</taxon>
        <taxon>Chlorophyta</taxon>
        <taxon>core chlorophytes</taxon>
        <taxon>Chlorophyceae</taxon>
        <taxon>CS clade</taxon>
        <taxon>Sphaeropleales</taxon>
        <taxon>Scenedesmaceae</taxon>
        <taxon>Tetradesmus</taxon>
    </lineage>
</organism>
<dbReference type="GO" id="GO:0005930">
    <property type="term" value="C:axoneme"/>
    <property type="evidence" value="ECO:0007669"/>
    <property type="project" value="UniProtKB-SubCell"/>
</dbReference>
<gene>
    <name evidence="3" type="ORF">BQ4739_LOCUS4031</name>
</gene>
<dbReference type="InterPro" id="IPR036047">
    <property type="entry name" value="F-box-like_dom_sf"/>
</dbReference>
<evidence type="ECO:0000256" key="1">
    <source>
        <dbReference type="ARBA" id="ARBA00004430"/>
    </source>
</evidence>
<evidence type="ECO:0000313" key="3">
    <source>
        <dbReference type="EMBL" id="SZX63492.1"/>
    </source>
</evidence>
<name>A0A383VFH5_TETOB</name>
<dbReference type="SUPFAM" id="SSF52058">
    <property type="entry name" value="L domain-like"/>
    <property type="match status" value="1"/>
</dbReference>
<protein>
    <recommendedName>
        <fullName evidence="5">F-box domain-containing protein</fullName>
    </recommendedName>
</protein>
<evidence type="ECO:0008006" key="5">
    <source>
        <dbReference type="Google" id="ProtNLM"/>
    </source>
</evidence>
<dbReference type="Gene3D" id="3.80.10.10">
    <property type="entry name" value="Ribonuclease Inhibitor"/>
    <property type="match status" value="1"/>
</dbReference>
<dbReference type="InterPro" id="IPR032675">
    <property type="entry name" value="LRR_dom_sf"/>
</dbReference>
<dbReference type="Proteomes" id="UP000256970">
    <property type="component" value="Unassembled WGS sequence"/>
</dbReference>
<feature type="region of interest" description="Disordered" evidence="2">
    <location>
        <begin position="409"/>
        <end position="430"/>
    </location>
</feature>
<dbReference type="AlphaFoldDB" id="A0A383VFH5"/>
<dbReference type="EMBL" id="FNXT01000326">
    <property type="protein sequence ID" value="SZX63492.1"/>
    <property type="molecule type" value="Genomic_DNA"/>
</dbReference>
<keyword evidence="4" id="KW-1185">Reference proteome</keyword>
<proteinExistence type="predicted"/>
<accession>A0A383VFH5</accession>
<sequence>MDISHGQQLRKAAMESRRIKHLPVDVLCLVLQHLNTKQRLPAGQASNAWLAAATAATTDISLAKAERADTAASLAAWLCRHSRHVHSFALVDLLHNYKRYTVPAGYTDVWLPFQQLKRLCSLVIAQERECMPVVLLHSPSDSFKLYSTSISSSSSSCEAAHVNPLAHVAATLTSLKLHRVLLDGFPGGWQCLGALTALQQLDLQQAPLRQLKRGTIPGFPNVGCALRHTWEPSELALDGRDIASPAELGGVLLQLTCLTQLRLAWEMDLTVRAALGLMTQLQELVLQRRPEAEFAPARDAAASPISFPASLTRLEVDLWQPLDHSHAACLAKLTSLRHLRLELRHLELAVSSGPAPAALWHQCDALVFPSRLTSLQLHDDASAEQLAQLSGLKRLTLLGLPSSINHWDDSDVDSEADADDDGDGNGGGAGGPSFTFLGLQHLMQLTQLTSLTVGAGCVLVPSPPWRDDDGEPREFKAPAPGRNAWDAPKLQRLLKLKPRWLALLLQQRDQELAALKASASSIQHSLAADITG</sequence>